<feature type="domain" description="PPIase cyclophilin-type" evidence="4">
    <location>
        <begin position="1"/>
        <end position="124"/>
    </location>
</feature>
<keyword evidence="1 3" id="KW-0697">Rotamase</keyword>
<dbReference type="GO" id="GO:0006457">
    <property type="term" value="P:protein folding"/>
    <property type="evidence" value="ECO:0007669"/>
    <property type="project" value="TreeGrafter"/>
</dbReference>
<dbReference type="PIRSF" id="PIRSF001467">
    <property type="entry name" value="Peptidylpro_ismrse"/>
    <property type="match status" value="1"/>
</dbReference>
<gene>
    <name evidence="5" type="ORF">GUITHDRAFT_49861</name>
</gene>
<dbReference type="SUPFAM" id="SSF50891">
    <property type="entry name" value="Cyclophilin-like"/>
    <property type="match status" value="1"/>
</dbReference>
<dbReference type="GO" id="GO:0016018">
    <property type="term" value="F:cyclosporin A binding"/>
    <property type="evidence" value="ECO:0007669"/>
    <property type="project" value="TreeGrafter"/>
</dbReference>
<dbReference type="eggNOG" id="KOG0879">
    <property type="taxonomic scope" value="Eukaryota"/>
</dbReference>
<reference evidence="7" key="2">
    <citation type="submission" date="2012-11" db="EMBL/GenBank/DDBJ databases">
        <authorList>
            <person name="Kuo A."/>
            <person name="Curtis B.A."/>
            <person name="Tanifuji G."/>
            <person name="Burki F."/>
            <person name="Gruber A."/>
            <person name="Irimia M."/>
            <person name="Maruyama S."/>
            <person name="Arias M.C."/>
            <person name="Ball S.G."/>
            <person name="Gile G.H."/>
            <person name="Hirakawa Y."/>
            <person name="Hopkins J.F."/>
            <person name="Rensing S.A."/>
            <person name="Schmutz J."/>
            <person name="Symeonidi A."/>
            <person name="Elias M."/>
            <person name="Eveleigh R.J."/>
            <person name="Herman E.K."/>
            <person name="Klute M.J."/>
            <person name="Nakayama T."/>
            <person name="Obornik M."/>
            <person name="Reyes-Prieto A."/>
            <person name="Armbrust E.V."/>
            <person name="Aves S.J."/>
            <person name="Beiko R.G."/>
            <person name="Coutinho P."/>
            <person name="Dacks J.B."/>
            <person name="Durnford D.G."/>
            <person name="Fast N.M."/>
            <person name="Green B.R."/>
            <person name="Grisdale C."/>
            <person name="Hempe F."/>
            <person name="Henrissat B."/>
            <person name="Hoppner M.P."/>
            <person name="Ishida K.-I."/>
            <person name="Kim E."/>
            <person name="Koreny L."/>
            <person name="Kroth P.G."/>
            <person name="Liu Y."/>
            <person name="Malik S.-B."/>
            <person name="Maier U.G."/>
            <person name="McRose D."/>
            <person name="Mock T."/>
            <person name="Neilson J.A."/>
            <person name="Onodera N.T."/>
            <person name="Poole A.M."/>
            <person name="Pritham E.J."/>
            <person name="Richards T.A."/>
            <person name="Rocap G."/>
            <person name="Roy S.W."/>
            <person name="Sarai C."/>
            <person name="Schaack S."/>
            <person name="Shirato S."/>
            <person name="Slamovits C.H."/>
            <person name="Spencer D.F."/>
            <person name="Suzuki S."/>
            <person name="Worden A.Z."/>
            <person name="Zauner S."/>
            <person name="Barry K."/>
            <person name="Bell C."/>
            <person name="Bharti A.K."/>
            <person name="Crow J.A."/>
            <person name="Grimwood J."/>
            <person name="Kramer R."/>
            <person name="Lindquist E."/>
            <person name="Lucas S."/>
            <person name="Salamov A."/>
            <person name="McFadden G.I."/>
            <person name="Lane C.E."/>
            <person name="Keeling P.J."/>
            <person name="Gray M.W."/>
            <person name="Grigoriev I.V."/>
            <person name="Archibald J.M."/>
        </authorList>
    </citation>
    <scope>NUCLEOTIDE SEQUENCE</scope>
    <source>
        <strain evidence="7">CCMP2712</strain>
    </source>
</reference>
<comment type="similarity">
    <text evidence="3">Belongs to the cyclophilin-type PPIase family.</text>
</comment>
<protein>
    <recommendedName>
        <fullName evidence="3">Peptidyl-prolyl cis-trans isomerase</fullName>
        <shortName evidence="3">PPIase</shortName>
        <ecNumber evidence="3">5.2.1.8</ecNumber>
    </recommendedName>
</protein>
<feature type="non-terminal residue" evidence="5">
    <location>
        <position position="1"/>
    </location>
</feature>
<dbReference type="STRING" id="905079.L1ING2"/>
<evidence type="ECO:0000313" key="5">
    <source>
        <dbReference type="EMBL" id="EKX37811.1"/>
    </source>
</evidence>
<dbReference type="GO" id="GO:0005737">
    <property type="term" value="C:cytoplasm"/>
    <property type="evidence" value="ECO:0007669"/>
    <property type="project" value="TreeGrafter"/>
</dbReference>
<dbReference type="PANTHER" id="PTHR11071:SF561">
    <property type="entry name" value="PEPTIDYL-PROLYL CIS-TRANS ISOMERASE D-RELATED"/>
    <property type="match status" value="1"/>
</dbReference>
<accession>L1ING2</accession>
<dbReference type="HOGENOM" id="CLU_012062_4_3_1"/>
<dbReference type="GO" id="GO:0003755">
    <property type="term" value="F:peptidyl-prolyl cis-trans isomerase activity"/>
    <property type="evidence" value="ECO:0007669"/>
    <property type="project" value="UniProtKB-UniRule"/>
</dbReference>
<dbReference type="AlphaFoldDB" id="L1ING2"/>
<dbReference type="OMA" id="GEFLQNE"/>
<proteinExistence type="inferred from homology"/>
<dbReference type="EC" id="5.2.1.8" evidence="3"/>
<evidence type="ECO:0000313" key="6">
    <source>
        <dbReference type="EnsemblProtists" id="EKX37811"/>
    </source>
</evidence>
<evidence type="ECO:0000256" key="3">
    <source>
        <dbReference type="RuleBase" id="RU363019"/>
    </source>
</evidence>
<dbReference type="OrthoDB" id="193499at2759"/>
<dbReference type="GeneID" id="17294535"/>
<sequence>GRITIELFSHIVPRTAENFRCFCTGEVKDPRNHKPVGYKNTLIHRIVKGVLIQGGDFVKYDGTGCYSIFGGMRFLDENLSTKHFRGAVSMANAGEPDSNGCQFFIVACNNTEWLDGKFVVFGKV</sequence>
<dbReference type="Proteomes" id="UP000011087">
    <property type="component" value="Unassembled WGS sequence"/>
</dbReference>
<dbReference type="Pfam" id="PF00160">
    <property type="entry name" value="Pro_isomerase"/>
    <property type="match status" value="1"/>
</dbReference>
<organism evidence="5">
    <name type="scientific">Guillardia theta (strain CCMP2712)</name>
    <name type="common">Cryptophyte</name>
    <dbReference type="NCBI Taxonomy" id="905079"/>
    <lineage>
        <taxon>Eukaryota</taxon>
        <taxon>Cryptophyceae</taxon>
        <taxon>Pyrenomonadales</taxon>
        <taxon>Geminigeraceae</taxon>
        <taxon>Guillardia</taxon>
    </lineage>
</organism>
<evidence type="ECO:0000256" key="2">
    <source>
        <dbReference type="ARBA" id="ARBA00023235"/>
    </source>
</evidence>
<dbReference type="Gene3D" id="2.40.100.10">
    <property type="entry name" value="Cyclophilin-like"/>
    <property type="match status" value="1"/>
</dbReference>
<comment type="function">
    <text evidence="3">PPIases accelerate the folding of proteins. It catalyzes the cis-trans isomerization of proline imidic peptide bonds in oligopeptides.</text>
</comment>
<comment type="catalytic activity">
    <reaction evidence="3">
        <text>[protein]-peptidylproline (omega=180) = [protein]-peptidylproline (omega=0)</text>
        <dbReference type="Rhea" id="RHEA:16237"/>
        <dbReference type="Rhea" id="RHEA-COMP:10747"/>
        <dbReference type="Rhea" id="RHEA-COMP:10748"/>
        <dbReference type="ChEBI" id="CHEBI:83833"/>
        <dbReference type="ChEBI" id="CHEBI:83834"/>
        <dbReference type="EC" id="5.2.1.8"/>
    </reaction>
</comment>
<dbReference type="KEGG" id="gtt:GUITHDRAFT_49861"/>
<dbReference type="EnsemblProtists" id="EKX37811">
    <property type="protein sequence ID" value="EKX37811"/>
    <property type="gene ID" value="GUITHDRAFT_49861"/>
</dbReference>
<dbReference type="RefSeq" id="XP_005824791.1">
    <property type="nucleotide sequence ID" value="XM_005824734.1"/>
</dbReference>
<evidence type="ECO:0000256" key="1">
    <source>
        <dbReference type="ARBA" id="ARBA00023110"/>
    </source>
</evidence>
<keyword evidence="7" id="KW-1185">Reference proteome</keyword>
<reference evidence="5 7" key="1">
    <citation type="journal article" date="2012" name="Nature">
        <title>Algal genomes reveal evolutionary mosaicism and the fate of nucleomorphs.</title>
        <authorList>
            <consortium name="DOE Joint Genome Institute"/>
            <person name="Curtis B.A."/>
            <person name="Tanifuji G."/>
            <person name="Burki F."/>
            <person name="Gruber A."/>
            <person name="Irimia M."/>
            <person name="Maruyama S."/>
            <person name="Arias M.C."/>
            <person name="Ball S.G."/>
            <person name="Gile G.H."/>
            <person name="Hirakawa Y."/>
            <person name="Hopkins J.F."/>
            <person name="Kuo A."/>
            <person name="Rensing S.A."/>
            <person name="Schmutz J."/>
            <person name="Symeonidi A."/>
            <person name="Elias M."/>
            <person name="Eveleigh R.J."/>
            <person name="Herman E.K."/>
            <person name="Klute M.J."/>
            <person name="Nakayama T."/>
            <person name="Obornik M."/>
            <person name="Reyes-Prieto A."/>
            <person name="Armbrust E.V."/>
            <person name="Aves S.J."/>
            <person name="Beiko R.G."/>
            <person name="Coutinho P."/>
            <person name="Dacks J.B."/>
            <person name="Durnford D.G."/>
            <person name="Fast N.M."/>
            <person name="Green B.R."/>
            <person name="Grisdale C.J."/>
            <person name="Hempel F."/>
            <person name="Henrissat B."/>
            <person name="Hoppner M.P."/>
            <person name="Ishida K."/>
            <person name="Kim E."/>
            <person name="Koreny L."/>
            <person name="Kroth P.G."/>
            <person name="Liu Y."/>
            <person name="Malik S.B."/>
            <person name="Maier U.G."/>
            <person name="McRose D."/>
            <person name="Mock T."/>
            <person name="Neilson J.A."/>
            <person name="Onodera N.T."/>
            <person name="Poole A.M."/>
            <person name="Pritham E.J."/>
            <person name="Richards T.A."/>
            <person name="Rocap G."/>
            <person name="Roy S.W."/>
            <person name="Sarai C."/>
            <person name="Schaack S."/>
            <person name="Shirato S."/>
            <person name="Slamovits C.H."/>
            <person name="Spencer D.F."/>
            <person name="Suzuki S."/>
            <person name="Worden A.Z."/>
            <person name="Zauner S."/>
            <person name="Barry K."/>
            <person name="Bell C."/>
            <person name="Bharti A.K."/>
            <person name="Crow J.A."/>
            <person name="Grimwood J."/>
            <person name="Kramer R."/>
            <person name="Lindquist E."/>
            <person name="Lucas S."/>
            <person name="Salamov A."/>
            <person name="McFadden G.I."/>
            <person name="Lane C.E."/>
            <person name="Keeling P.J."/>
            <person name="Gray M.W."/>
            <person name="Grigoriev I.V."/>
            <person name="Archibald J.M."/>
        </authorList>
    </citation>
    <scope>NUCLEOTIDE SEQUENCE</scope>
    <source>
        <strain evidence="5 7">CCMP2712</strain>
    </source>
</reference>
<evidence type="ECO:0000313" key="7">
    <source>
        <dbReference type="Proteomes" id="UP000011087"/>
    </source>
</evidence>
<reference evidence="6" key="3">
    <citation type="submission" date="2015-06" db="UniProtKB">
        <authorList>
            <consortium name="EnsemblProtists"/>
        </authorList>
    </citation>
    <scope>IDENTIFICATION</scope>
</reference>
<dbReference type="PaxDb" id="55529-EKX37811"/>
<dbReference type="PROSITE" id="PS50072">
    <property type="entry name" value="CSA_PPIASE_2"/>
    <property type="match status" value="1"/>
</dbReference>
<keyword evidence="2 3" id="KW-0413">Isomerase</keyword>
<name>L1ING2_GUITC</name>
<dbReference type="PRINTS" id="PR00153">
    <property type="entry name" value="CSAPPISMRASE"/>
</dbReference>
<dbReference type="PANTHER" id="PTHR11071">
    <property type="entry name" value="PEPTIDYL-PROLYL CIS-TRANS ISOMERASE"/>
    <property type="match status" value="1"/>
</dbReference>
<dbReference type="InterPro" id="IPR002130">
    <property type="entry name" value="Cyclophilin-type_PPIase_dom"/>
</dbReference>
<evidence type="ECO:0000259" key="4">
    <source>
        <dbReference type="PROSITE" id="PS50072"/>
    </source>
</evidence>
<dbReference type="InterPro" id="IPR024936">
    <property type="entry name" value="Cyclophilin-type_PPIase"/>
</dbReference>
<dbReference type="EMBL" id="JH993055">
    <property type="protein sequence ID" value="EKX37811.1"/>
    <property type="molecule type" value="Genomic_DNA"/>
</dbReference>
<feature type="non-terminal residue" evidence="5">
    <location>
        <position position="124"/>
    </location>
</feature>
<dbReference type="InterPro" id="IPR029000">
    <property type="entry name" value="Cyclophilin-like_dom_sf"/>
</dbReference>